<comment type="caution">
    <text evidence="2">The sequence shown here is derived from an EMBL/GenBank/DDBJ whole genome shotgun (WGS) entry which is preliminary data.</text>
</comment>
<dbReference type="RefSeq" id="WP_083169481.1">
    <property type="nucleotide sequence ID" value="NZ_AP022619.1"/>
</dbReference>
<name>A0A1X0IG44_9MYCO</name>
<feature type="transmembrane region" description="Helical" evidence="1">
    <location>
        <begin position="69"/>
        <end position="90"/>
    </location>
</feature>
<feature type="transmembrane region" description="Helical" evidence="1">
    <location>
        <begin position="287"/>
        <end position="309"/>
    </location>
</feature>
<sequence length="358" mass="39854">MSITESRGKTQAAAANPAETRRITPVKAWALVGLAFTVLQLYIYIRWFASPQFHHPRTGADPVPGIVKFWAWFVQIATLIAIGVAIGWAVRQARRERRLTFDGMLLIAWFSVMWQDPVLNYIRPTFFYNSYLISFGSWVEQIPGWISPHGGNLPSPLLMSGFGYLCCLLFSIAVSTAMRKAKQIRPSMGALGLITVAMIAGFFMDLAYEVFMCRTSLYAYNGAVYSLSLWGGERYQFPLYESLFWGFVWASSGILRYFRDDKGRSVVERGGESLAVSQRAQTAIRTFAIVGFLNVIYVIFNVAINFMALQIDSTPKGYPTYLRNDMCGAGTEYACPGPEVPIPMSPGAVNQPEPGTTG</sequence>
<feature type="transmembrane region" description="Helical" evidence="1">
    <location>
        <begin position="190"/>
        <end position="208"/>
    </location>
</feature>
<protein>
    <recommendedName>
        <fullName evidence="4">DUF5135 domain-containing protein</fullName>
    </recommendedName>
</protein>
<evidence type="ECO:0000256" key="1">
    <source>
        <dbReference type="SAM" id="Phobius"/>
    </source>
</evidence>
<feature type="transmembrane region" description="Helical" evidence="1">
    <location>
        <begin position="28"/>
        <end position="49"/>
    </location>
</feature>
<dbReference type="STRING" id="590652.BST39_04565"/>
<keyword evidence="1" id="KW-0812">Transmembrane</keyword>
<accession>A0A1X0IG44</accession>
<keyword evidence="3" id="KW-1185">Reference proteome</keyword>
<dbReference type="Pfam" id="PF17198">
    <property type="entry name" value="AveC_like"/>
    <property type="match status" value="1"/>
</dbReference>
<evidence type="ECO:0008006" key="4">
    <source>
        <dbReference type="Google" id="ProtNLM"/>
    </source>
</evidence>
<proteinExistence type="predicted"/>
<dbReference type="InterPro" id="IPR033459">
    <property type="entry name" value="AveC-like"/>
</dbReference>
<dbReference type="OrthoDB" id="9066067at2"/>
<keyword evidence="1" id="KW-0472">Membrane</keyword>
<dbReference type="AlphaFoldDB" id="A0A1X0IG44"/>
<gene>
    <name evidence="2" type="ORF">BST39_04565</name>
</gene>
<reference evidence="2 3" key="1">
    <citation type="submission" date="2017-02" db="EMBL/GenBank/DDBJ databases">
        <title>The new phylogeny of genus Mycobacterium.</title>
        <authorList>
            <person name="Tortoli E."/>
            <person name="Trovato A."/>
            <person name="Cirillo D.M."/>
        </authorList>
    </citation>
    <scope>NUCLEOTIDE SEQUENCE [LARGE SCALE GENOMIC DNA]</scope>
    <source>
        <strain evidence="2 3">DSM 45000</strain>
    </source>
</reference>
<feature type="transmembrane region" description="Helical" evidence="1">
    <location>
        <begin position="237"/>
        <end position="258"/>
    </location>
</feature>
<organism evidence="2 3">
    <name type="scientific">Mycobacterium paraseoulense</name>
    <dbReference type="NCBI Taxonomy" id="590652"/>
    <lineage>
        <taxon>Bacteria</taxon>
        <taxon>Bacillati</taxon>
        <taxon>Actinomycetota</taxon>
        <taxon>Actinomycetes</taxon>
        <taxon>Mycobacteriales</taxon>
        <taxon>Mycobacteriaceae</taxon>
        <taxon>Mycobacterium</taxon>
    </lineage>
</organism>
<evidence type="ECO:0000313" key="3">
    <source>
        <dbReference type="Proteomes" id="UP000192513"/>
    </source>
</evidence>
<feature type="transmembrane region" description="Helical" evidence="1">
    <location>
        <begin position="157"/>
        <end position="178"/>
    </location>
</feature>
<dbReference type="EMBL" id="MVIE01000004">
    <property type="protein sequence ID" value="ORB45488.1"/>
    <property type="molecule type" value="Genomic_DNA"/>
</dbReference>
<keyword evidence="1" id="KW-1133">Transmembrane helix</keyword>
<evidence type="ECO:0000313" key="2">
    <source>
        <dbReference type="EMBL" id="ORB45488.1"/>
    </source>
</evidence>
<dbReference type="Proteomes" id="UP000192513">
    <property type="component" value="Unassembled WGS sequence"/>
</dbReference>